<evidence type="ECO:0000313" key="3">
    <source>
        <dbReference type="Proteomes" id="UP000007882"/>
    </source>
</evidence>
<evidence type="ECO:0000313" key="2">
    <source>
        <dbReference type="EMBL" id="BAL89059.1"/>
    </source>
</evidence>
<dbReference type="AlphaFoldDB" id="I0H7S2"/>
<dbReference type="EMBL" id="AP012319">
    <property type="protein sequence ID" value="BAL89059.1"/>
    <property type="molecule type" value="Genomic_DNA"/>
</dbReference>
<protein>
    <submittedName>
        <fullName evidence="2">Uncharacterized protein</fullName>
    </submittedName>
</protein>
<dbReference type="HOGENOM" id="CLU_1101054_0_0_11"/>
<organism evidence="2 3">
    <name type="scientific">Actinoplanes missouriensis (strain ATCC 14538 / DSM 43046 / CBS 188.64 / JCM 3121 / NBRC 102363 / NCIMB 12654 / NRRL B-3342 / UNCC 431)</name>
    <dbReference type="NCBI Taxonomy" id="512565"/>
    <lineage>
        <taxon>Bacteria</taxon>
        <taxon>Bacillati</taxon>
        <taxon>Actinomycetota</taxon>
        <taxon>Actinomycetes</taxon>
        <taxon>Micromonosporales</taxon>
        <taxon>Micromonosporaceae</taxon>
        <taxon>Actinoplanes</taxon>
    </lineage>
</organism>
<proteinExistence type="predicted"/>
<sequence length="252" mass="26316">MDVTMVMPRLDRPRWRAVEPGDLERVAKRRRNRRVASTALAATGLIAVVSAAFTVLDTEPGDPTFAVAVPTVVATGMSPSAEPSELPPLRTVTAGPVDSPDGTPSPDPDQSSAAPGHSPSSRAGARRTAQAPPAGRRATRATVAPTATVDPDETEVSISSPQDGETVGDSVTVSGESRAPDGYQVWLLTRSGQSGTWQVAGGCGEQRHFVCDPVSLDSSEDTHHLAVIVTDDANEPSASLARDEVTVHRPES</sequence>
<gene>
    <name evidence="2" type="ordered locus">AMIS_38390</name>
</gene>
<evidence type="ECO:0000256" key="1">
    <source>
        <dbReference type="SAM" id="MobiDB-lite"/>
    </source>
</evidence>
<reference evidence="2 3" key="1">
    <citation type="submission" date="2012-02" db="EMBL/GenBank/DDBJ databases">
        <title>Complete genome sequence of Actinoplanes missouriensis 431 (= NBRC 102363).</title>
        <authorList>
            <person name="Ohnishi Y."/>
            <person name="Ishikawa J."/>
            <person name="Sekine M."/>
            <person name="Hosoyama A."/>
            <person name="Harada T."/>
            <person name="Narita H."/>
            <person name="Hata T."/>
            <person name="Konno Y."/>
            <person name="Tutikane K."/>
            <person name="Fujita N."/>
            <person name="Horinouchi S."/>
            <person name="Hayakawa M."/>
        </authorList>
    </citation>
    <scope>NUCLEOTIDE SEQUENCE [LARGE SCALE GENOMIC DNA]</scope>
    <source>
        <strain evidence="3">ATCC 14538 / DSM 43046 / CBS 188.64 / JCM 3121 / NBRC 102363 / NCIMB 12654 / NRRL B-3342 / UNCC 431</strain>
    </source>
</reference>
<feature type="compositionally biased region" description="Low complexity" evidence="1">
    <location>
        <begin position="122"/>
        <end position="149"/>
    </location>
</feature>
<accession>I0H7S2</accession>
<feature type="compositionally biased region" description="Low complexity" evidence="1">
    <location>
        <begin position="78"/>
        <end position="89"/>
    </location>
</feature>
<feature type="compositionally biased region" description="Polar residues" evidence="1">
    <location>
        <begin position="156"/>
        <end position="175"/>
    </location>
</feature>
<dbReference type="KEGG" id="ams:AMIS_38390"/>
<dbReference type="PATRIC" id="fig|512565.3.peg.3831"/>
<name>I0H7S2_ACTM4</name>
<keyword evidence="3" id="KW-1185">Reference proteome</keyword>
<feature type="compositionally biased region" description="Low complexity" evidence="1">
    <location>
        <begin position="98"/>
        <end position="115"/>
    </location>
</feature>
<dbReference type="Proteomes" id="UP000007882">
    <property type="component" value="Chromosome"/>
</dbReference>
<feature type="region of interest" description="Disordered" evidence="1">
    <location>
        <begin position="78"/>
        <end position="178"/>
    </location>
</feature>